<gene>
    <name evidence="10" type="ORF">V5E97_31085</name>
</gene>
<feature type="domain" description="Glycosyltransferase RgtA/B/C/D-like" evidence="9">
    <location>
        <begin position="70"/>
        <end position="220"/>
    </location>
</feature>
<evidence type="ECO:0000256" key="6">
    <source>
        <dbReference type="ARBA" id="ARBA00022989"/>
    </source>
</evidence>
<comment type="subcellular location">
    <subcellularLocation>
        <location evidence="1">Cell membrane</location>
        <topology evidence="1">Multi-pass membrane protein</topology>
    </subcellularLocation>
</comment>
<keyword evidence="5 8" id="KW-0812">Transmembrane</keyword>
<proteinExistence type="predicted"/>
<dbReference type="AlphaFoldDB" id="A0AAU7CC83"/>
<keyword evidence="3 10" id="KW-0328">Glycosyltransferase</keyword>
<reference evidence="10" key="1">
    <citation type="submission" date="2024-05" db="EMBL/GenBank/DDBJ databases">
        <title>Planctomycetes of the genus Singulisphaera possess chitinolytic capabilities.</title>
        <authorList>
            <person name="Ivanova A."/>
        </authorList>
    </citation>
    <scope>NUCLEOTIDE SEQUENCE</scope>
    <source>
        <strain evidence="10">Ch08T</strain>
    </source>
</reference>
<dbReference type="InterPro" id="IPR050297">
    <property type="entry name" value="LipidA_mod_glycosyltrf_83"/>
</dbReference>
<dbReference type="InterPro" id="IPR038731">
    <property type="entry name" value="RgtA/B/C-like"/>
</dbReference>
<dbReference type="GO" id="GO:0010041">
    <property type="term" value="P:response to iron(III) ion"/>
    <property type="evidence" value="ECO:0007669"/>
    <property type="project" value="TreeGrafter"/>
</dbReference>
<dbReference type="EC" id="2.4.-.-" evidence="10"/>
<accession>A0AAU7CC83</accession>
<name>A0AAU7CC83_9BACT</name>
<evidence type="ECO:0000256" key="4">
    <source>
        <dbReference type="ARBA" id="ARBA00022679"/>
    </source>
</evidence>
<dbReference type="Pfam" id="PF13231">
    <property type="entry name" value="PMT_2"/>
    <property type="match status" value="1"/>
</dbReference>
<evidence type="ECO:0000256" key="1">
    <source>
        <dbReference type="ARBA" id="ARBA00004651"/>
    </source>
</evidence>
<evidence type="ECO:0000256" key="7">
    <source>
        <dbReference type="ARBA" id="ARBA00023136"/>
    </source>
</evidence>
<feature type="transmembrane region" description="Helical" evidence="8">
    <location>
        <begin position="265"/>
        <end position="284"/>
    </location>
</feature>
<organism evidence="10">
    <name type="scientific">Singulisphaera sp. Ch08</name>
    <dbReference type="NCBI Taxonomy" id="3120278"/>
    <lineage>
        <taxon>Bacteria</taxon>
        <taxon>Pseudomonadati</taxon>
        <taxon>Planctomycetota</taxon>
        <taxon>Planctomycetia</taxon>
        <taxon>Isosphaerales</taxon>
        <taxon>Isosphaeraceae</taxon>
        <taxon>Singulisphaera</taxon>
    </lineage>
</organism>
<feature type="transmembrane region" description="Helical" evidence="8">
    <location>
        <begin position="314"/>
        <end position="334"/>
    </location>
</feature>
<feature type="transmembrane region" description="Helical" evidence="8">
    <location>
        <begin position="121"/>
        <end position="138"/>
    </location>
</feature>
<evidence type="ECO:0000256" key="3">
    <source>
        <dbReference type="ARBA" id="ARBA00022676"/>
    </source>
</evidence>
<keyword evidence="4 10" id="KW-0808">Transferase</keyword>
<evidence type="ECO:0000313" key="10">
    <source>
        <dbReference type="EMBL" id="XBH02733.1"/>
    </source>
</evidence>
<dbReference type="RefSeq" id="WP_406695474.1">
    <property type="nucleotide sequence ID" value="NZ_CP155447.1"/>
</dbReference>
<feature type="transmembrane region" description="Helical" evidence="8">
    <location>
        <begin position="91"/>
        <end position="109"/>
    </location>
</feature>
<dbReference type="PANTHER" id="PTHR33908">
    <property type="entry name" value="MANNOSYLTRANSFERASE YKCB-RELATED"/>
    <property type="match status" value="1"/>
</dbReference>
<keyword evidence="6 8" id="KW-1133">Transmembrane helix</keyword>
<dbReference type="PANTHER" id="PTHR33908:SF3">
    <property type="entry name" value="UNDECAPRENYL PHOSPHATE-ALPHA-4-AMINO-4-DEOXY-L-ARABINOSE ARABINOSYL TRANSFERASE"/>
    <property type="match status" value="1"/>
</dbReference>
<evidence type="ECO:0000256" key="2">
    <source>
        <dbReference type="ARBA" id="ARBA00022475"/>
    </source>
</evidence>
<keyword evidence="7 8" id="KW-0472">Membrane</keyword>
<dbReference type="GO" id="GO:0016763">
    <property type="term" value="F:pentosyltransferase activity"/>
    <property type="evidence" value="ECO:0007669"/>
    <property type="project" value="TreeGrafter"/>
</dbReference>
<evidence type="ECO:0000256" key="5">
    <source>
        <dbReference type="ARBA" id="ARBA00022692"/>
    </source>
</evidence>
<protein>
    <submittedName>
        <fullName evidence="10">Glycosyltransferase family 39 protein</fullName>
        <ecNumber evidence="10">2.4.-.-</ecNumber>
    </submittedName>
</protein>
<feature type="transmembrane region" description="Helical" evidence="8">
    <location>
        <begin position="203"/>
        <end position="222"/>
    </location>
</feature>
<feature type="transmembrane region" description="Helical" evidence="8">
    <location>
        <begin position="291"/>
        <end position="308"/>
    </location>
</feature>
<feature type="transmembrane region" description="Helical" evidence="8">
    <location>
        <begin position="167"/>
        <end position="191"/>
    </location>
</feature>
<dbReference type="EMBL" id="CP155447">
    <property type="protein sequence ID" value="XBH02733.1"/>
    <property type="molecule type" value="Genomic_DNA"/>
</dbReference>
<dbReference type="GO" id="GO:0009103">
    <property type="term" value="P:lipopolysaccharide biosynthetic process"/>
    <property type="evidence" value="ECO:0007669"/>
    <property type="project" value="UniProtKB-ARBA"/>
</dbReference>
<sequence length="488" mass="52751">MYFSRESLAVVGLLLLTVGIRAINLDQPIVENYVGRQIPTAMVARNLARGSGFLRPQLDTAPLPNLFLVEPPLYAWAAARLHRLTGLPLEASGRLVSALAIALGGWGLHGLARRRLGGRPALLALAAFVVFPVTVRYGRSFQPDALMIGLLVAGMRCWDEYEAGGRILWLLSGVVMLATGLAIKIVAASILIPLVTVILRPRWGWKVALAAALIVPALLWYWHAAALISSGAGSRASADNGAIWLRVLIPSALLRPETAVHVARFLLRSFTPIGLALAILGLLPSRTGDRLWTVWGASTLAALAVLAGKLHHEYYWLMLAPVVAVGVGKGLDLLIVRQRVLGGLTGAALLGLALVQSWSTWKTPDEWSSLAEAARAIEANVPREAWVAAPEALLFASDRRGCRMEFTDSAAKRAAGEWGKSLDSDGPLALVEFYRAHGARFVADVLTDDPKRLALHEEIRRRYKVLVDRPGVLLAVLIDSQDELDGTR</sequence>
<dbReference type="GO" id="GO:0005886">
    <property type="term" value="C:plasma membrane"/>
    <property type="evidence" value="ECO:0007669"/>
    <property type="project" value="UniProtKB-SubCell"/>
</dbReference>
<evidence type="ECO:0000259" key="9">
    <source>
        <dbReference type="Pfam" id="PF13231"/>
    </source>
</evidence>
<evidence type="ECO:0000256" key="8">
    <source>
        <dbReference type="SAM" id="Phobius"/>
    </source>
</evidence>
<keyword evidence="2" id="KW-1003">Cell membrane</keyword>